<dbReference type="EMBL" id="FOAF01000001">
    <property type="protein sequence ID" value="SEK38536.1"/>
    <property type="molecule type" value="Genomic_DNA"/>
</dbReference>
<keyword evidence="2" id="KW-1185">Reference proteome</keyword>
<reference evidence="2" key="1">
    <citation type="submission" date="2016-10" db="EMBL/GenBank/DDBJ databases">
        <authorList>
            <person name="Varghese N."/>
            <person name="Submissions S."/>
        </authorList>
    </citation>
    <scope>NUCLEOTIDE SEQUENCE [LARGE SCALE GENOMIC DNA]</scope>
    <source>
        <strain evidence="2">DSM 18733</strain>
    </source>
</reference>
<protein>
    <recommendedName>
        <fullName evidence="3">DUF922 domain-containing protein</fullName>
    </recommendedName>
</protein>
<accession>A0A1H7GK45</accession>
<dbReference type="Proteomes" id="UP000199421">
    <property type="component" value="Unassembled WGS sequence"/>
</dbReference>
<dbReference type="Pfam" id="PF06037">
    <property type="entry name" value="DUF922"/>
    <property type="match status" value="1"/>
</dbReference>
<dbReference type="InterPro" id="IPR010321">
    <property type="entry name" value="DUF922"/>
</dbReference>
<name>A0A1H7GK45_OLID1</name>
<sequence length="176" mass="20946">MRHSILIFLLIFSLKTSAQEYFKLSITDFQGTPDAKVSFLAYTQWRLNYRFNITVLNKTYTPEFKVVLMLDKDASWIKTNEIKKERLAYVLNHEQGHFKIGAIAKKELLQQFQAFTYSKNYKAEADSIFQKVVTKYKTIEQQYDKEIHAAKDTVQQYKWDAYLEESFHKKFVTDVR</sequence>
<dbReference type="OrthoDB" id="5431540at2"/>
<organism evidence="1 2">
    <name type="scientific">Olivibacter domesticus</name>
    <name type="common">Pseudosphingobacterium domesticum</name>
    <dbReference type="NCBI Taxonomy" id="407022"/>
    <lineage>
        <taxon>Bacteria</taxon>
        <taxon>Pseudomonadati</taxon>
        <taxon>Bacteroidota</taxon>
        <taxon>Sphingobacteriia</taxon>
        <taxon>Sphingobacteriales</taxon>
        <taxon>Sphingobacteriaceae</taxon>
        <taxon>Olivibacter</taxon>
    </lineage>
</organism>
<gene>
    <name evidence="1" type="ORF">SAMN05661044_00113</name>
</gene>
<dbReference type="RefSeq" id="WP_093316592.1">
    <property type="nucleotide sequence ID" value="NZ_FOAF01000001.1"/>
</dbReference>
<dbReference type="AlphaFoldDB" id="A0A1H7GK45"/>
<evidence type="ECO:0000313" key="2">
    <source>
        <dbReference type="Proteomes" id="UP000199421"/>
    </source>
</evidence>
<evidence type="ECO:0008006" key="3">
    <source>
        <dbReference type="Google" id="ProtNLM"/>
    </source>
</evidence>
<proteinExistence type="predicted"/>
<evidence type="ECO:0000313" key="1">
    <source>
        <dbReference type="EMBL" id="SEK38536.1"/>
    </source>
</evidence>
<dbReference type="STRING" id="407022.SAMN05661044_00113"/>